<proteinExistence type="predicted"/>
<keyword evidence="1" id="KW-1133">Transmembrane helix</keyword>
<evidence type="ECO:0000313" key="2">
    <source>
        <dbReference type="EMBL" id="KAK4206001.1"/>
    </source>
</evidence>
<evidence type="ECO:0000313" key="3">
    <source>
        <dbReference type="Proteomes" id="UP001301769"/>
    </source>
</evidence>
<organism evidence="2 3">
    <name type="scientific">Rhypophila decipiens</name>
    <dbReference type="NCBI Taxonomy" id="261697"/>
    <lineage>
        <taxon>Eukaryota</taxon>
        <taxon>Fungi</taxon>
        <taxon>Dikarya</taxon>
        <taxon>Ascomycota</taxon>
        <taxon>Pezizomycotina</taxon>
        <taxon>Sordariomycetes</taxon>
        <taxon>Sordariomycetidae</taxon>
        <taxon>Sordariales</taxon>
        <taxon>Naviculisporaceae</taxon>
        <taxon>Rhypophila</taxon>
    </lineage>
</organism>
<gene>
    <name evidence="2" type="ORF">QBC37DRAFT_488357</name>
</gene>
<feature type="transmembrane region" description="Helical" evidence="1">
    <location>
        <begin position="61"/>
        <end position="84"/>
    </location>
</feature>
<keyword evidence="3" id="KW-1185">Reference proteome</keyword>
<protein>
    <submittedName>
        <fullName evidence="2">Uncharacterized protein</fullName>
    </submittedName>
</protein>
<reference evidence="2" key="2">
    <citation type="submission" date="2023-05" db="EMBL/GenBank/DDBJ databases">
        <authorList>
            <consortium name="Lawrence Berkeley National Laboratory"/>
            <person name="Steindorff A."/>
            <person name="Hensen N."/>
            <person name="Bonometti L."/>
            <person name="Westerberg I."/>
            <person name="Brannstrom I.O."/>
            <person name="Guillou S."/>
            <person name="Cros-Aarteil S."/>
            <person name="Calhoun S."/>
            <person name="Haridas S."/>
            <person name="Kuo A."/>
            <person name="Mondo S."/>
            <person name="Pangilinan J."/>
            <person name="Riley R."/>
            <person name="Labutti K."/>
            <person name="Andreopoulos B."/>
            <person name="Lipzen A."/>
            <person name="Chen C."/>
            <person name="Yanf M."/>
            <person name="Daum C."/>
            <person name="Ng V."/>
            <person name="Clum A."/>
            <person name="Ohm R."/>
            <person name="Martin F."/>
            <person name="Silar P."/>
            <person name="Natvig D."/>
            <person name="Lalanne C."/>
            <person name="Gautier V."/>
            <person name="Ament-Velasquez S.L."/>
            <person name="Kruys A."/>
            <person name="Hutchinson M.I."/>
            <person name="Powell A.J."/>
            <person name="Barry K."/>
            <person name="Miller A.N."/>
            <person name="Grigoriev I.V."/>
            <person name="Debuchy R."/>
            <person name="Gladieux P."/>
            <person name="Thoren M.H."/>
            <person name="Johannesson H."/>
        </authorList>
    </citation>
    <scope>NUCLEOTIDE SEQUENCE</scope>
    <source>
        <strain evidence="2">PSN293</strain>
    </source>
</reference>
<keyword evidence="1" id="KW-0472">Membrane</keyword>
<evidence type="ECO:0000256" key="1">
    <source>
        <dbReference type="SAM" id="Phobius"/>
    </source>
</evidence>
<reference evidence="2" key="1">
    <citation type="journal article" date="2023" name="Mol. Phylogenet. Evol.">
        <title>Genome-scale phylogeny and comparative genomics of the fungal order Sordariales.</title>
        <authorList>
            <person name="Hensen N."/>
            <person name="Bonometti L."/>
            <person name="Westerberg I."/>
            <person name="Brannstrom I.O."/>
            <person name="Guillou S."/>
            <person name="Cros-Aarteil S."/>
            <person name="Calhoun S."/>
            <person name="Haridas S."/>
            <person name="Kuo A."/>
            <person name="Mondo S."/>
            <person name="Pangilinan J."/>
            <person name="Riley R."/>
            <person name="LaButti K."/>
            <person name="Andreopoulos B."/>
            <person name="Lipzen A."/>
            <person name="Chen C."/>
            <person name="Yan M."/>
            <person name="Daum C."/>
            <person name="Ng V."/>
            <person name="Clum A."/>
            <person name="Steindorff A."/>
            <person name="Ohm R.A."/>
            <person name="Martin F."/>
            <person name="Silar P."/>
            <person name="Natvig D.O."/>
            <person name="Lalanne C."/>
            <person name="Gautier V."/>
            <person name="Ament-Velasquez S.L."/>
            <person name="Kruys A."/>
            <person name="Hutchinson M.I."/>
            <person name="Powell A.J."/>
            <person name="Barry K."/>
            <person name="Miller A.N."/>
            <person name="Grigoriev I.V."/>
            <person name="Debuchy R."/>
            <person name="Gladieux P."/>
            <person name="Hiltunen Thoren M."/>
            <person name="Johannesson H."/>
        </authorList>
    </citation>
    <scope>NUCLEOTIDE SEQUENCE</scope>
    <source>
        <strain evidence="2">PSN293</strain>
    </source>
</reference>
<dbReference type="AlphaFoldDB" id="A0AAN7AYE2"/>
<name>A0AAN7AYE2_9PEZI</name>
<sequence length="146" mass="15789">MTKRFWNQPELEEGQLGAERSEQGSAVPLGAVRWPVGDGYLINVGSVHAHYGFGCSAPSDILVIVIVVVVVVVVAAAFSVVAGIPRSWQQRPYQSGIHRGRREEAGLEHPKCLNLAKLHSTAVDLSTAVGQPSLGWEWDLLLGVLR</sequence>
<dbReference type="EMBL" id="MU858557">
    <property type="protein sequence ID" value="KAK4206001.1"/>
    <property type="molecule type" value="Genomic_DNA"/>
</dbReference>
<comment type="caution">
    <text evidence="2">The sequence shown here is derived from an EMBL/GenBank/DDBJ whole genome shotgun (WGS) entry which is preliminary data.</text>
</comment>
<dbReference type="Proteomes" id="UP001301769">
    <property type="component" value="Unassembled WGS sequence"/>
</dbReference>
<accession>A0AAN7AYE2</accession>
<keyword evidence="1" id="KW-0812">Transmembrane</keyword>